<dbReference type="AlphaFoldDB" id="A0AAD5IPN8"/>
<protein>
    <submittedName>
        <fullName evidence="2">Uncharacterized protein</fullName>
    </submittedName>
</protein>
<organism evidence="2 3">
    <name type="scientific">Acer negundo</name>
    <name type="common">Box elder</name>
    <dbReference type="NCBI Taxonomy" id="4023"/>
    <lineage>
        <taxon>Eukaryota</taxon>
        <taxon>Viridiplantae</taxon>
        <taxon>Streptophyta</taxon>
        <taxon>Embryophyta</taxon>
        <taxon>Tracheophyta</taxon>
        <taxon>Spermatophyta</taxon>
        <taxon>Magnoliopsida</taxon>
        <taxon>eudicotyledons</taxon>
        <taxon>Gunneridae</taxon>
        <taxon>Pentapetalae</taxon>
        <taxon>rosids</taxon>
        <taxon>malvids</taxon>
        <taxon>Sapindales</taxon>
        <taxon>Sapindaceae</taxon>
        <taxon>Hippocastanoideae</taxon>
        <taxon>Acereae</taxon>
        <taxon>Acer</taxon>
    </lineage>
</organism>
<keyword evidence="3" id="KW-1185">Reference proteome</keyword>
<comment type="caution">
    <text evidence="2">The sequence shown here is derived from an EMBL/GenBank/DDBJ whole genome shotgun (WGS) entry which is preliminary data.</text>
</comment>
<evidence type="ECO:0000256" key="1">
    <source>
        <dbReference type="SAM" id="MobiDB-lite"/>
    </source>
</evidence>
<reference evidence="2" key="2">
    <citation type="submission" date="2023-02" db="EMBL/GenBank/DDBJ databases">
        <authorList>
            <person name="Swenson N.G."/>
            <person name="Wegrzyn J.L."/>
            <person name="Mcevoy S.L."/>
        </authorList>
    </citation>
    <scope>NUCLEOTIDE SEQUENCE</scope>
    <source>
        <strain evidence="2">91603</strain>
        <tissue evidence="2">Leaf</tissue>
    </source>
</reference>
<reference evidence="2" key="1">
    <citation type="journal article" date="2022" name="Plant J.">
        <title>Strategies of tolerance reflected in two North American maple genomes.</title>
        <authorList>
            <person name="McEvoy S.L."/>
            <person name="Sezen U.U."/>
            <person name="Trouern-Trend A."/>
            <person name="McMahon S.M."/>
            <person name="Schaberg P.G."/>
            <person name="Yang J."/>
            <person name="Wegrzyn J.L."/>
            <person name="Swenson N.G."/>
        </authorList>
    </citation>
    <scope>NUCLEOTIDE SEQUENCE</scope>
    <source>
        <strain evidence="2">91603</strain>
    </source>
</reference>
<accession>A0AAD5IPN8</accession>
<dbReference type="Proteomes" id="UP001064489">
    <property type="component" value="Chromosome 8"/>
</dbReference>
<dbReference type="EMBL" id="JAJSOW010000103">
    <property type="protein sequence ID" value="KAI9173999.1"/>
    <property type="molecule type" value="Genomic_DNA"/>
</dbReference>
<proteinExistence type="predicted"/>
<feature type="compositionally biased region" description="Low complexity" evidence="1">
    <location>
        <begin position="13"/>
        <end position="31"/>
    </location>
</feature>
<name>A0AAD5IPN8_ACENE</name>
<gene>
    <name evidence="2" type="ORF">LWI28_010145</name>
</gene>
<feature type="region of interest" description="Disordered" evidence="1">
    <location>
        <begin position="1"/>
        <end position="42"/>
    </location>
</feature>
<evidence type="ECO:0000313" key="3">
    <source>
        <dbReference type="Proteomes" id="UP001064489"/>
    </source>
</evidence>
<sequence>MVRKVNVLRVEDSPSSSESSKWSSKGESTRSAFKARGSPKGDELEVRVNKLKEARIGQIAVEFLIPKLVGIRMPGEMASNSDGVSMAFHPAFLEIGARLPLQPYIRRVLRELMITLAQLNLDGWRVVIGMYALWCGLGFLAPTLREIAH</sequence>
<evidence type="ECO:0000313" key="2">
    <source>
        <dbReference type="EMBL" id="KAI9173999.1"/>
    </source>
</evidence>